<dbReference type="EMBL" id="JBHPON010000002">
    <property type="protein sequence ID" value="MFC6036014.1"/>
    <property type="molecule type" value="Genomic_DNA"/>
</dbReference>
<feature type="domain" description="Prohead serine protease" evidence="5">
    <location>
        <begin position="7"/>
        <end position="133"/>
    </location>
</feature>
<organism evidence="6 7">
    <name type="scientific">Hyphococcus aureus</name>
    <dbReference type="NCBI Taxonomy" id="2666033"/>
    <lineage>
        <taxon>Bacteria</taxon>
        <taxon>Pseudomonadati</taxon>
        <taxon>Pseudomonadota</taxon>
        <taxon>Alphaproteobacteria</taxon>
        <taxon>Parvularculales</taxon>
        <taxon>Parvularculaceae</taxon>
        <taxon>Hyphococcus</taxon>
    </lineage>
</organism>
<evidence type="ECO:0000313" key="6">
    <source>
        <dbReference type="EMBL" id="MFC6036014.1"/>
    </source>
</evidence>
<name>A0ABW1KVP8_9PROT</name>
<keyword evidence="1" id="KW-1188">Viral release from host cell</keyword>
<dbReference type="RefSeq" id="WP_379882759.1">
    <property type="nucleotide sequence ID" value="NZ_JBHPON010000002.1"/>
</dbReference>
<accession>A0ABW1KVP8</accession>
<keyword evidence="7" id="KW-1185">Reference proteome</keyword>
<dbReference type="InterPro" id="IPR006433">
    <property type="entry name" value="Prohead_protease"/>
</dbReference>
<dbReference type="GO" id="GO:0008233">
    <property type="term" value="F:peptidase activity"/>
    <property type="evidence" value="ECO:0007669"/>
    <property type="project" value="UniProtKB-KW"/>
</dbReference>
<evidence type="ECO:0000256" key="3">
    <source>
        <dbReference type="ARBA" id="ARBA00022801"/>
    </source>
</evidence>
<feature type="region of interest" description="Disordered" evidence="4">
    <location>
        <begin position="158"/>
        <end position="180"/>
    </location>
</feature>
<evidence type="ECO:0000259" key="5">
    <source>
        <dbReference type="Pfam" id="PF04586"/>
    </source>
</evidence>
<dbReference type="Pfam" id="PF04586">
    <property type="entry name" value="Peptidase_S78"/>
    <property type="match status" value="1"/>
</dbReference>
<keyword evidence="3" id="KW-0378">Hydrolase</keyword>
<dbReference type="GO" id="GO:0006508">
    <property type="term" value="P:proteolysis"/>
    <property type="evidence" value="ECO:0007669"/>
    <property type="project" value="UniProtKB-KW"/>
</dbReference>
<dbReference type="NCBIfam" id="TIGR01543">
    <property type="entry name" value="proheadase_HK97"/>
    <property type="match status" value="1"/>
</dbReference>
<evidence type="ECO:0000256" key="2">
    <source>
        <dbReference type="ARBA" id="ARBA00022670"/>
    </source>
</evidence>
<dbReference type="SUPFAM" id="SSF50789">
    <property type="entry name" value="Herpes virus serine proteinase, assemblin"/>
    <property type="match status" value="1"/>
</dbReference>
<sequence length="200" mass="21530">MDKLIAEIEGYASIFNVPDLNGDIVAPGAFAQSLKKNTKPALLYQHAAEAPIGRWLSFREDARGLFVKGELILSSPRAREVHALIEGGAMDGLSIGYQTVRSMRVPSGRRILQADLWEVSVVTFPMAPGARVTRIGPVREDYDAQDYARLFTQSVRIPSSPTPAGVRTRKRAPALPPPTCGAGARHVVEAAKAAAQSLSV</sequence>
<keyword evidence="2 6" id="KW-0645">Protease</keyword>
<proteinExistence type="predicted"/>
<evidence type="ECO:0000313" key="7">
    <source>
        <dbReference type="Proteomes" id="UP001596116"/>
    </source>
</evidence>
<comment type="caution">
    <text evidence="6">The sequence shown here is derived from an EMBL/GenBank/DDBJ whole genome shotgun (WGS) entry which is preliminary data.</text>
</comment>
<dbReference type="InterPro" id="IPR054613">
    <property type="entry name" value="Peptidase_S78_dom"/>
</dbReference>
<evidence type="ECO:0000256" key="1">
    <source>
        <dbReference type="ARBA" id="ARBA00022612"/>
    </source>
</evidence>
<gene>
    <name evidence="6" type="ORF">ACFMB1_10695</name>
</gene>
<protein>
    <submittedName>
        <fullName evidence="6">HK97 family phage prohead protease</fullName>
    </submittedName>
</protein>
<dbReference type="Proteomes" id="UP001596116">
    <property type="component" value="Unassembled WGS sequence"/>
</dbReference>
<reference evidence="6 7" key="1">
    <citation type="submission" date="2024-09" db="EMBL/GenBank/DDBJ databases">
        <authorList>
            <person name="Zhang Z.-H."/>
        </authorList>
    </citation>
    <scope>NUCLEOTIDE SEQUENCE [LARGE SCALE GENOMIC DNA]</scope>
    <source>
        <strain evidence="6 7">HHTR114</strain>
    </source>
</reference>
<evidence type="ECO:0000256" key="4">
    <source>
        <dbReference type="SAM" id="MobiDB-lite"/>
    </source>
</evidence>